<proteinExistence type="predicted"/>
<dbReference type="InterPro" id="IPR029045">
    <property type="entry name" value="ClpP/crotonase-like_dom_sf"/>
</dbReference>
<reference evidence="2 3" key="2">
    <citation type="journal article" date="2016" name="Science">
        <title>A bacterium that degrades and assimilates poly(ethylene terephthalate).</title>
        <authorList>
            <person name="Yoshida S."/>
            <person name="Hiraga K."/>
            <person name="Takehana T."/>
            <person name="Taniguchi I."/>
            <person name="Yamaji H."/>
            <person name="Maeda Y."/>
            <person name="Toyohara K."/>
            <person name="Miyamoto K."/>
            <person name="Kimura Y."/>
            <person name="Oda K."/>
        </authorList>
    </citation>
    <scope>NUCLEOTIDE SEQUENCE [LARGE SCALE GENOMIC DNA]</scope>
    <source>
        <strain evidence="3">NBRC 110686 / TISTR 2288 / 201-F6</strain>
    </source>
</reference>
<accession>A0A0K8P142</accession>
<dbReference type="RefSeq" id="WP_197284622.1">
    <property type="nucleotide sequence ID" value="NZ_BBYR01000030.1"/>
</dbReference>
<dbReference type="CDD" id="cd06558">
    <property type="entry name" value="crotonase-like"/>
    <property type="match status" value="1"/>
</dbReference>
<dbReference type="STRING" id="1547922.ISF6_1730"/>
<organism evidence="2 3">
    <name type="scientific">Piscinibacter sakaiensis</name>
    <name type="common">Ideonella sakaiensis</name>
    <dbReference type="NCBI Taxonomy" id="1547922"/>
    <lineage>
        <taxon>Bacteria</taxon>
        <taxon>Pseudomonadati</taxon>
        <taxon>Pseudomonadota</taxon>
        <taxon>Betaproteobacteria</taxon>
        <taxon>Burkholderiales</taxon>
        <taxon>Sphaerotilaceae</taxon>
        <taxon>Piscinibacter</taxon>
    </lineage>
</organism>
<name>A0A0K8P142_PISS1</name>
<dbReference type="Proteomes" id="UP000037660">
    <property type="component" value="Unassembled WGS sequence"/>
</dbReference>
<evidence type="ECO:0000256" key="1">
    <source>
        <dbReference type="SAM" id="SignalP"/>
    </source>
</evidence>
<dbReference type="EC" id="4.2.1.17" evidence="2"/>
<keyword evidence="2" id="KW-0456">Lyase</keyword>
<dbReference type="InterPro" id="IPR001753">
    <property type="entry name" value="Enoyl-CoA_hydra/iso"/>
</dbReference>
<dbReference type="AlphaFoldDB" id="A0A0K8P142"/>
<dbReference type="PANTHER" id="PTHR43459:SF1">
    <property type="entry name" value="EG:BACN32G11.4 PROTEIN"/>
    <property type="match status" value="1"/>
</dbReference>
<evidence type="ECO:0000313" key="3">
    <source>
        <dbReference type="Proteomes" id="UP000037660"/>
    </source>
</evidence>
<comment type="caution">
    <text evidence="2">The sequence shown here is derived from an EMBL/GenBank/DDBJ whole genome shotgun (WGS) entry which is preliminary data.</text>
</comment>
<feature type="chain" id="PRO_5005513602" evidence="1">
    <location>
        <begin position="26"/>
        <end position="306"/>
    </location>
</feature>
<keyword evidence="1" id="KW-0732">Signal</keyword>
<dbReference type="Pfam" id="PF00378">
    <property type="entry name" value="ECH_1"/>
    <property type="match status" value="1"/>
</dbReference>
<keyword evidence="3" id="KW-1185">Reference proteome</keyword>
<reference evidence="3" key="1">
    <citation type="submission" date="2015-07" db="EMBL/GenBank/DDBJ databases">
        <title>Discovery of a poly(ethylene terephthalate assimilation.</title>
        <authorList>
            <person name="Yoshida S."/>
            <person name="Hiraga K."/>
            <person name="Takehana T."/>
            <person name="Taniguchi I."/>
            <person name="Yamaji H."/>
            <person name="Maeda Y."/>
            <person name="Toyohara K."/>
            <person name="Miyamoto K."/>
            <person name="Kimura Y."/>
            <person name="Oda K."/>
        </authorList>
    </citation>
    <scope>NUCLEOTIDE SEQUENCE [LARGE SCALE GENOMIC DNA]</scope>
    <source>
        <strain evidence="3">NBRC 110686 / TISTR 2288 / 201-F6</strain>
    </source>
</reference>
<protein>
    <submittedName>
        <fullName evidence="2">Enoyl-CoA hydratase</fullName>
        <ecNumber evidence="2">4.2.1.17</ecNumber>
    </submittedName>
</protein>
<feature type="signal peptide" evidence="1">
    <location>
        <begin position="1"/>
        <end position="25"/>
    </location>
</feature>
<gene>
    <name evidence="2" type="ORF">ISF6_1730</name>
</gene>
<evidence type="ECO:0000313" key="2">
    <source>
        <dbReference type="EMBL" id="GAP35890.1"/>
    </source>
</evidence>
<dbReference type="Gene3D" id="3.90.226.10">
    <property type="entry name" value="2-enoyl-CoA Hydratase, Chain A, domain 1"/>
    <property type="match status" value="1"/>
</dbReference>
<dbReference type="SUPFAM" id="SSF52096">
    <property type="entry name" value="ClpP/crotonase"/>
    <property type="match status" value="1"/>
</dbReference>
<sequence length="306" mass="33079">MSTTLQLMLAWLCLAGLWPLSPAYAQQAAGATATPRVVVQEVAPRVRRVVVGHPPFNLVTPETVSRLHEVVTALEADSTVQVVIFASSTPGFFLNHFDLAQAARFPLLPTPEATPVWVDLVLRLSKAPFVSIAAIRGRTRGGGNELALAMDLRYASREQAWFAQPEVGTGIVPGGGGSERLPRLIGRDRALEVILGSEDFDATTAERYGWVTRSLPDAELDGFVLAMAQRLASFDRTALVAAKSQVDRASLPPDADLASAYREYSRSLANPRLRPRLARLGQFVAEKGAEVELNLGDYLGRVGVQP</sequence>
<dbReference type="PANTHER" id="PTHR43459">
    <property type="entry name" value="ENOYL-COA HYDRATASE"/>
    <property type="match status" value="1"/>
</dbReference>
<dbReference type="GO" id="GO:0004300">
    <property type="term" value="F:enoyl-CoA hydratase activity"/>
    <property type="evidence" value="ECO:0007669"/>
    <property type="project" value="UniProtKB-EC"/>
</dbReference>
<dbReference type="EMBL" id="BBYR01000030">
    <property type="protein sequence ID" value="GAP35890.1"/>
    <property type="molecule type" value="Genomic_DNA"/>
</dbReference>